<sequence>MDAMKDGHRSTLTSGKMVALAAGLSVGAAVGYVIYRHMSAARTSECHREGSVMVAPSATGF</sequence>
<evidence type="ECO:0000313" key="2">
    <source>
        <dbReference type="EMBL" id="CAF90399.1"/>
    </source>
</evidence>
<dbReference type="AlphaFoldDB" id="Q4T9N3"/>
<accession>Q4T9N3</accession>
<keyword evidence="1" id="KW-0472">Membrane</keyword>
<feature type="transmembrane region" description="Helical" evidence="1">
    <location>
        <begin position="17"/>
        <end position="35"/>
    </location>
</feature>
<proteinExistence type="predicted"/>
<evidence type="ECO:0000256" key="1">
    <source>
        <dbReference type="SAM" id="Phobius"/>
    </source>
</evidence>
<comment type="caution">
    <text evidence="2">The sequence shown here is derived from an EMBL/GenBank/DDBJ whole genome shotgun (WGS) entry which is preliminary data.</text>
</comment>
<keyword evidence="1" id="KW-0812">Transmembrane</keyword>
<reference evidence="2" key="2">
    <citation type="submission" date="2004-02" db="EMBL/GenBank/DDBJ databases">
        <authorList>
            <consortium name="Genoscope"/>
            <consortium name="Whitehead Institute Centre for Genome Research"/>
        </authorList>
    </citation>
    <scope>NUCLEOTIDE SEQUENCE</scope>
</reference>
<gene>
    <name evidence="2" type="ORF">GSTENG00004663001</name>
</gene>
<dbReference type="EMBL" id="CAAE01007522">
    <property type="protein sequence ID" value="CAF90399.1"/>
    <property type="molecule type" value="Genomic_DNA"/>
</dbReference>
<protein>
    <submittedName>
        <fullName evidence="2">(spotted green pufferfish) hypothetical protein</fullName>
    </submittedName>
</protein>
<keyword evidence="1" id="KW-1133">Transmembrane helix</keyword>
<organism evidence="2">
    <name type="scientific">Tetraodon nigroviridis</name>
    <name type="common">Spotted green pufferfish</name>
    <name type="synonym">Chelonodon nigroviridis</name>
    <dbReference type="NCBI Taxonomy" id="99883"/>
    <lineage>
        <taxon>Eukaryota</taxon>
        <taxon>Metazoa</taxon>
        <taxon>Chordata</taxon>
        <taxon>Craniata</taxon>
        <taxon>Vertebrata</taxon>
        <taxon>Euteleostomi</taxon>
        <taxon>Actinopterygii</taxon>
        <taxon>Neopterygii</taxon>
        <taxon>Teleostei</taxon>
        <taxon>Neoteleostei</taxon>
        <taxon>Acanthomorphata</taxon>
        <taxon>Eupercaria</taxon>
        <taxon>Tetraodontiformes</taxon>
        <taxon>Tetradontoidea</taxon>
        <taxon>Tetraodontidae</taxon>
        <taxon>Tetraodon</taxon>
    </lineage>
</organism>
<reference evidence="2" key="1">
    <citation type="journal article" date="2004" name="Nature">
        <title>Genome duplication in the teleost fish Tetraodon nigroviridis reveals the early vertebrate proto-karyotype.</title>
        <authorList>
            <person name="Jaillon O."/>
            <person name="Aury J.-M."/>
            <person name="Brunet F."/>
            <person name="Petit J.-L."/>
            <person name="Stange-Thomann N."/>
            <person name="Mauceli E."/>
            <person name="Bouneau L."/>
            <person name="Fischer C."/>
            <person name="Ozouf-Costaz C."/>
            <person name="Bernot A."/>
            <person name="Nicaud S."/>
            <person name="Jaffe D."/>
            <person name="Fisher S."/>
            <person name="Lutfalla G."/>
            <person name="Dossat C."/>
            <person name="Segurens B."/>
            <person name="Dasilva C."/>
            <person name="Salanoubat M."/>
            <person name="Levy M."/>
            <person name="Boudet N."/>
            <person name="Castellano S."/>
            <person name="Anthouard V."/>
            <person name="Jubin C."/>
            <person name="Castelli V."/>
            <person name="Katinka M."/>
            <person name="Vacherie B."/>
            <person name="Biemont C."/>
            <person name="Skalli Z."/>
            <person name="Cattolico L."/>
            <person name="Poulain J."/>
            <person name="De Berardinis V."/>
            <person name="Cruaud C."/>
            <person name="Duprat S."/>
            <person name="Brottier P."/>
            <person name="Coutanceau J.-P."/>
            <person name="Gouzy J."/>
            <person name="Parra G."/>
            <person name="Lardier G."/>
            <person name="Chapple C."/>
            <person name="McKernan K.J."/>
            <person name="McEwan P."/>
            <person name="Bosak S."/>
            <person name="Kellis M."/>
            <person name="Volff J.-N."/>
            <person name="Guigo R."/>
            <person name="Zody M.C."/>
            <person name="Mesirov J."/>
            <person name="Lindblad-Toh K."/>
            <person name="Birren B."/>
            <person name="Nusbaum C."/>
            <person name="Kahn D."/>
            <person name="Robinson-Rechavi M."/>
            <person name="Laudet V."/>
            <person name="Schachter V."/>
            <person name="Quetier F."/>
            <person name="Saurin W."/>
            <person name="Scarpelli C."/>
            <person name="Wincker P."/>
            <person name="Lander E.S."/>
            <person name="Weissenbach J."/>
            <person name="Roest Crollius H."/>
        </authorList>
    </citation>
    <scope>NUCLEOTIDE SEQUENCE [LARGE SCALE GENOMIC DNA]</scope>
</reference>
<name>Q4T9N3_TETNG</name>
<dbReference type="KEGG" id="tng:GSTEN00004663G001"/>